<dbReference type="InterPro" id="IPR036390">
    <property type="entry name" value="WH_DNA-bd_sf"/>
</dbReference>
<feature type="transmembrane region" description="Helical" evidence="1">
    <location>
        <begin position="12"/>
        <end position="34"/>
    </location>
</feature>
<dbReference type="EMBL" id="CP019646">
    <property type="protein sequence ID" value="AQQ71950.1"/>
    <property type="molecule type" value="Genomic_DNA"/>
</dbReference>
<protein>
    <recommendedName>
        <fullName evidence="4">HTH marR-type domain-containing protein</fullName>
    </recommendedName>
</protein>
<organism evidence="2 3">
    <name type="scientific">Limihaloglobus sulfuriphilus</name>
    <dbReference type="NCBI Taxonomy" id="1851148"/>
    <lineage>
        <taxon>Bacteria</taxon>
        <taxon>Pseudomonadati</taxon>
        <taxon>Planctomycetota</taxon>
        <taxon>Phycisphaerae</taxon>
        <taxon>Sedimentisphaerales</taxon>
        <taxon>Sedimentisphaeraceae</taxon>
        <taxon>Limihaloglobus</taxon>
    </lineage>
</organism>
<dbReference type="RefSeq" id="WP_146684192.1">
    <property type="nucleotide sequence ID" value="NZ_CP019646.1"/>
</dbReference>
<dbReference type="SUPFAM" id="SSF46785">
    <property type="entry name" value="Winged helix' DNA-binding domain"/>
    <property type="match status" value="1"/>
</dbReference>
<name>A0A1Q2MGY8_9BACT</name>
<accession>A0A1Q2MGY8</accession>
<keyword evidence="1" id="KW-0472">Membrane</keyword>
<evidence type="ECO:0000313" key="2">
    <source>
        <dbReference type="EMBL" id="AQQ71950.1"/>
    </source>
</evidence>
<keyword evidence="3" id="KW-1185">Reference proteome</keyword>
<proteinExistence type="predicted"/>
<reference evidence="3" key="1">
    <citation type="submission" date="2017-02" db="EMBL/GenBank/DDBJ databases">
        <title>Comparative genomics and description of representatives of a novel lineage of planctomycetes thriving in anoxic sediments.</title>
        <authorList>
            <person name="Spring S."/>
            <person name="Bunk B."/>
            <person name="Sproer C."/>
        </authorList>
    </citation>
    <scope>NUCLEOTIDE SEQUENCE [LARGE SCALE GENOMIC DNA]</scope>
    <source>
        <strain evidence="3">SM-Chi-D1</strain>
    </source>
</reference>
<dbReference type="Proteomes" id="UP000188181">
    <property type="component" value="Chromosome"/>
</dbReference>
<keyword evidence="1" id="KW-0812">Transmembrane</keyword>
<dbReference type="STRING" id="1851148.SMSP2_02329"/>
<dbReference type="KEGG" id="pbas:SMSP2_02329"/>
<evidence type="ECO:0000256" key="1">
    <source>
        <dbReference type="SAM" id="Phobius"/>
    </source>
</evidence>
<dbReference type="InterPro" id="IPR036388">
    <property type="entry name" value="WH-like_DNA-bd_sf"/>
</dbReference>
<evidence type="ECO:0008006" key="4">
    <source>
        <dbReference type="Google" id="ProtNLM"/>
    </source>
</evidence>
<dbReference type="Gene3D" id="1.10.10.10">
    <property type="entry name" value="Winged helix-like DNA-binding domain superfamily/Winged helix DNA-binding domain"/>
    <property type="match status" value="1"/>
</dbReference>
<dbReference type="AlphaFoldDB" id="A0A1Q2MGY8"/>
<keyword evidence="1" id="KW-1133">Transmembrane helix</keyword>
<evidence type="ECO:0000313" key="3">
    <source>
        <dbReference type="Proteomes" id="UP000188181"/>
    </source>
</evidence>
<sequence>MKHTHHAIYNEPWTAALIIGIAVIFIILLVWFIYRRRVTSDGLSPKERKELSSEQKQILSMLRQYGEPMLQKQLVDILQYDLEDAVEIIKEMESKGLILRSWNPEQSTYEITLA</sequence>
<gene>
    <name evidence="2" type="ORF">SMSP2_02329</name>
</gene>